<organism evidence="1 2">
    <name type="scientific">Ameca splendens</name>
    <dbReference type="NCBI Taxonomy" id="208324"/>
    <lineage>
        <taxon>Eukaryota</taxon>
        <taxon>Metazoa</taxon>
        <taxon>Chordata</taxon>
        <taxon>Craniata</taxon>
        <taxon>Vertebrata</taxon>
        <taxon>Euteleostomi</taxon>
        <taxon>Actinopterygii</taxon>
        <taxon>Neopterygii</taxon>
        <taxon>Teleostei</taxon>
        <taxon>Neoteleostei</taxon>
        <taxon>Acanthomorphata</taxon>
        <taxon>Ovalentaria</taxon>
        <taxon>Atherinomorphae</taxon>
        <taxon>Cyprinodontiformes</taxon>
        <taxon>Goodeidae</taxon>
        <taxon>Ameca</taxon>
    </lineage>
</organism>
<accession>A0ABV0ZBX7</accession>
<proteinExistence type="predicted"/>
<protein>
    <submittedName>
        <fullName evidence="1">Uncharacterized protein</fullName>
    </submittedName>
</protein>
<dbReference type="Proteomes" id="UP001469553">
    <property type="component" value="Unassembled WGS sequence"/>
</dbReference>
<gene>
    <name evidence="1" type="ORF">AMECASPLE_011377</name>
</gene>
<comment type="caution">
    <text evidence="1">The sequence shown here is derived from an EMBL/GenBank/DDBJ whole genome shotgun (WGS) entry which is preliminary data.</text>
</comment>
<name>A0ABV0ZBX7_9TELE</name>
<evidence type="ECO:0000313" key="1">
    <source>
        <dbReference type="EMBL" id="MEQ2302898.1"/>
    </source>
</evidence>
<sequence>MFGPNKVTPHRSPQPLSSGYTDLTDFLTSVGWDRMLTLRSRRIFATWDLPQAAGQAQPAGWLEAVVPVSLVDGSMSMPAPLQPASLLFCATGSTAPPPLTRAGTERPRPLGLKLKLLVKRVGKGNHSNNQTPLIIYFLLCLPVSGSAEMISLLPLHLQGAETQQAKEGKTAFWPRTKAQEEAPLRQLFDGFFQPASASDETLCCGQ</sequence>
<keyword evidence="2" id="KW-1185">Reference proteome</keyword>
<reference evidence="1 2" key="1">
    <citation type="submission" date="2021-06" db="EMBL/GenBank/DDBJ databases">
        <authorList>
            <person name="Palmer J.M."/>
        </authorList>
    </citation>
    <scope>NUCLEOTIDE SEQUENCE [LARGE SCALE GENOMIC DNA]</scope>
    <source>
        <strain evidence="1 2">AS_MEX2019</strain>
        <tissue evidence="1">Muscle</tissue>
    </source>
</reference>
<evidence type="ECO:0000313" key="2">
    <source>
        <dbReference type="Proteomes" id="UP001469553"/>
    </source>
</evidence>
<dbReference type="EMBL" id="JAHRIP010057113">
    <property type="protein sequence ID" value="MEQ2302898.1"/>
    <property type="molecule type" value="Genomic_DNA"/>
</dbReference>